<evidence type="ECO:0000313" key="2">
    <source>
        <dbReference type="Proteomes" id="UP001567538"/>
    </source>
</evidence>
<reference evidence="1 2" key="1">
    <citation type="submission" date="2024-06" db="EMBL/GenBank/DDBJ databases">
        <title>A chromosome level genome sequence of Diviner's sage (Salvia divinorum).</title>
        <authorList>
            <person name="Ford S.A."/>
            <person name="Ro D.-K."/>
            <person name="Ness R.W."/>
            <person name="Phillips M.A."/>
        </authorList>
    </citation>
    <scope>NUCLEOTIDE SEQUENCE [LARGE SCALE GENOMIC DNA]</scope>
    <source>
        <strain evidence="1">SAF-2024a</strain>
        <tissue evidence="1">Leaf</tissue>
    </source>
</reference>
<sequence length="149" mass="17013">MKHGHMYPNYHISSLPLFDPPQPLIRGPDVDAFGRAQRPWRRRWRRRPPLSLYLLSRILSDSNREPPPDSTEIQRCCCPPSPNHGGLRACCCCRVTAHSEPDCCSSSLPLVMCEPPSSTYRFCRLVARFVEGTEISFLILSLKFLSISR</sequence>
<comment type="caution">
    <text evidence="1">The sequence shown here is derived from an EMBL/GenBank/DDBJ whole genome shotgun (WGS) entry which is preliminary data.</text>
</comment>
<accession>A0ABD1FMG5</accession>
<keyword evidence="2" id="KW-1185">Reference proteome</keyword>
<name>A0ABD1FMG5_SALDI</name>
<dbReference type="AlphaFoldDB" id="A0ABD1FMG5"/>
<gene>
    <name evidence="1" type="ORF">AAHA92_32979</name>
</gene>
<organism evidence="1 2">
    <name type="scientific">Salvia divinorum</name>
    <name type="common">Maria pastora</name>
    <name type="synonym">Diviner's sage</name>
    <dbReference type="NCBI Taxonomy" id="28513"/>
    <lineage>
        <taxon>Eukaryota</taxon>
        <taxon>Viridiplantae</taxon>
        <taxon>Streptophyta</taxon>
        <taxon>Embryophyta</taxon>
        <taxon>Tracheophyta</taxon>
        <taxon>Spermatophyta</taxon>
        <taxon>Magnoliopsida</taxon>
        <taxon>eudicotyledons</taxon>
        <taxon>Gunneridae</taxon>
        <taxon>Pentapetalae</taxon>
        <taxon>asterids</taxon>
        <taxon>lamiids</taxon>
        <taxon>Lamiales</taxon>
        <taxon>Lamiaceae</taxon>
        <taxon>Nepetoideae</taxon>
        <taxon>Mentheae</taxon>
        <taxon>Salviinae</taxon>
        <taxon>Salvia</taxon>
        <taxon>Salvia subgen. Calosphace</taxon>
    </lineage>
</organism>
<evidence type="ECO:0000313" key="1">
    <source>
        <dbReference type="EMBL" id="KAL1533037.1"/>
    </source>
</evidence>
<dbReference type="Proteomes" id="UP001567538">
    <property type="component" value="Unassembled WGS sequence"/>
</dbReference>
<dbReference type="EMBL" id="JBEAFC010000014">
    <property type="protein sequence ID" value="KAL1533037.1"/>
    <property type="molecule type" value="Genomic_DNA"/>
</dbReference>
<proteinExistence type="predicted"/>
<protein>
    <submittedName>
        <fullName evidence="1">Uncharacterized protein</fullName>
    </submittedName>
</protein>